<dbReference type="PROSITE" id="PS00012">
    <property type="entry name" value="PHOSPHOPANTETHEINE"/>
    <property type="match status" value="1"/>
</dbReference>
<dbReference type="Gene3D" id="3.40.50.12780">
    <property type="entry name" value="N-terminal domain of ligase-like"/>
    <property type="match status" value="1"/>
</dbReference>
<reference evidence="5 6" key="1">
    <citation type="journal article" date="2010" name="Genome Biol.">
        <title>A first genome assembly of the barley fungal pathogen Pyrenophora teres f. teres.</title>
        <authorList>
            <person name="Ellwood S.R."/>
            <person name="Liu Z."/>
            <person name="Syme R.A."/>
            <person name="Lai Z."/>
            <person name="Hane J.K."/>
            <person name="Keiper F."/>
            <person name="Moffat C.S."/>
            <person name="Oliver R.P."/>
            <person name="Friesen T.L."/>
        </authorList>
    </citation>
    <scope>NUCLEOTIDE SEQUENCE [LARGE SCALE GENOMIC DNA]</scope>
    <source>
        <strain evidence="5 6">0-1</strain>
    </source>
</reference>
<dbReference type="Gene3D" id="3.40.50.720">
    <property type="entry name" value="NAD(P)-binding Rossmann-like Domain"/>
    <property type="match status" value="1"/>
</dbReference>
<evidence type="ECO:0000259" key="4">
    <source>
        <dbReference type="PROSITE" id="PS50075"/>
    </source>
</evidence>
<dbReference type="SUPFAM" id="SSF51735">
    <property type="entry name" value="NAD(P)-binding Rossmann-fold domains"/>
    <property type="match status" value="1"/>
</dbReference>
<feature type="region of interest" description="Disordered" evidence="3">
    <location>
        <begin position="1020"/>
        <end position="1041"/>
    </location>
</feature>
<dbReference type="STRING" id="861557.E3RGE9"/>
<dbReference type="Pfam" id="PF07993">
    <property type="entry name" value="NAD_binding_4"/>
    <property type="match status" value="1"/>
</dbReference>
<organism evidence="6">
    <name type="scientific">Pyrenophora teres f. teres (strain 0-1)</name>
    <name type="common">Barley net blotch fungus</name>
    <name type="synonym">Drechslera teres f. teres</name>
    <dbReference type="NCBI Taxonomy" id="861557"/>
    <lineage>
        <taxon>Eukaryota</taxon>
        <taxon>Fungi</taxon>
        <taxon>Dikarya</taxon>
        <taxon>Ascomycota</taxon>
        <taxon>Pezizomycotina</taxon>
        <taxon>Dothideomycetes</taxon>
        <taxon>Pleosporomycetidae</taxon>
        <taxon>Pleosporales</taxon>
        <taxon>Pleosporineae</taxon>
        <taxon>Pleosporaceae</taxon>
        <taxon>Pyrenophora</taxon>
    </lineage>
</organism>
<name>E3RGE9_PYRTT</name>
<dbReference type="InterPro" id="IPR009081">
    <property type="entry name" value="PP-bd_ACP"/>
</dbReference>
<keyword evidence="2" id="KW-0597">Phosphoprotein</keyword>
<evidence type="ECO:0000256" key="3">
    <source>
        <dbReference type="SAM" id="MobiDB-lite"/>
    </source>
</evidence>
<dbReference type="Proteomes" id="UP000001067">
    <property type="component" value="Unassembled WGS sequence"/>
</dbReference>
<dbReference type="InterPro" id="IPR006162">
    <property type="entry name" value="Ppantetheine_attach_site"/>
</dbReference>
<dbReference type="InterPro" id="IPR036736">
    <property type="entry name" value="ACP-like_sf"/>
</dbReference>
<dbReference type="eggNOG" id="KOG1178">
    <property type="taxonomic scope" value="Eukaryota"/>
</dbReference>
<evidence type="ECO:0000256" key="2">
    <source>
        <dbReference type="ARBA" id="ARBA00022553"/>
    </source>
</evidence>
<dbReference type="KEGG" id="pte:PTT_06870"/>
<dbReference type="SUPFAM" id="SSF47336">
    <property type="entry name" value="ACP-like"/>
    <property type="match status" value="1"/>
</dbReference>
<gene>
    <name evidence="5" type="ORF">PTT_06870</name>
</gene>
<dbReference type="AlphaFoldDB" id="E3RGE9"/>
<dbReference type="InterPro" id="IPR042099">
    <property type="entry name" value="ANL_N_sf"/>
</dbReference>
<dbReference type="SMART" id="SM00823">
    <property type="entry name" value="PKS_PP"/>
    <property type="match status" value="1"/>
</dbReference>
<keyword evidence="6" id="KW-1185">Reference proteome</keyword>
<dbReference type="PANTHER" id="PTHR43439">
    <property type="entry name" value="PHENYLACETATE-COENZYME A LIGASE"/>
    <property type="match status" value="1"/>
</dbReference>
<dbReference type="PANTHER" id="PTHR43439:SF2">
    <property type="entry name" value="ENZYME, PUTATIVE (JCVI)-RELATED"/>
    <property type="match status" value="1"/>
</dbReference>
<dbReference type="InterPro" id="IPR020806">
    <property type="entry name" value="PKS_PP-bd"/>
</dbReference>
<dbReference type="InterPro" id="IPR051414">
    <property type="entry name" value="Adenylate-forming_Reductase"/>
</dbReference>
<evidence type="ECO:0000313" key="5">
    <source>
        <dbReference type="EMBL" id="EFQ95211.1"/>
    </source>
</evidence>
<proteinExistence type="predicted"/>
<dbReference type="PROSITE" id="PS50075">
    <property type="entry name" value="CARRIER"/>
    <property type="match status" value="1"/>
</dbReference>
<dbReference type="GO" id="GO:0031177">
    <property type="term" value="F:phosphopantetheine binding"/>
    <property type="evidence" value="ECO:0007669"/>
    <property type="project" value="InterPro"/>
</dbReference>
<dbReference type="InterPro" id="IPR036291">
    <property type="entry name" value="NAD(P)-bd_dom_sf"/>
</dbReference>
<dbReference type="OrthoDB" id="429813at2759"/>
<dbReference type="Gene3D" id="1.10.1200.10">
    <property type="entry name" value="ACP-like"/>
    <property type="match status" value="1"/>
</dbReference>
<evidence type="ECO:0000313" key="6">
    <source>
        <dbReference type="Proteomes" id="UP000001067"/>
    </source>
</evidence>
<dbReference type="Pfam" id="PF00501">
    <property type="entry name" value="AMP-binding"/>
    <property type="match status" value="1"/>
</dbReference>
<dbReference type="Pfam" id="PF00550">
    <property type="entry name" value="PP-binding"/>
    <property type="match status" value="1"/>
</dbReference>
<feature type="domain" description="Carrier" evidence="4">
    <location>
        <begin position="567"/>
        <end position="646"/>
    </location>
</feature>
<keyword evidence="1" id="KW-0596">Phosphopantetheine</keyword>
<sequence length="1073" mass="119353">MQPNYFVCTLGQATALNTSPKSYRNISEFITQQAHHHPLLPAVGFPIPQPNQQEWPYKVLTFADVDQGTHVFASRLCNTRGPSSSGTPQTVALLCHSSPEFLFTWLGLIRLGYAVLLIAPQCQPAAILHLCTSSQVSVLYHDAAHTEKAHKTESLAVDQGISGLEVRLLPLLDSEDIFQVIQEPIEHDAVPLHVDEGAVAYLHHTSGTSSGLPKPIPQTHRAAIGVLPHLPKIPAIASFTTTPLYHGGIADLFRCWTSNALIWLFPGKDVPITARNICSCLYTAQSYASTLGLPKVKYFSSVPYILQMMEADEKGLGLLQGMDIVGVGGAALPAEVGDRLVKNGVNLISRFGSAECGFILSSHRDFATDDDWQYLRNYNPPKLVEFEEQEGRLAELVIKPGWPHMAKQNRSDGSFATADLFAPHPSIENAWLYHSRADSQLTLITGKKFDPAPLEDAMATSPHLDDVLIFGNNRSFPGALLLRSADSSNMSDQELLSAIRAHVEKLNSESQDHARIPFNMLIPLPHQEQPLEKSSKGTVIRRAAESRFEDAINNAYASQDSDPAPEVSDEDLPQYLIKLIQSMTGQRSELSEDMDLFSYGVDSIACMQLRTRLRRLIPSFEGQLPMSVVEDCGTIRRLTNYVLRKRHRESDLGEEDEEKTMMDLVKRYGTFESSQTHAETSTNGTLVKNEDVEVVVLTGATGALGAHILHLLQKKPDVEAIYCLVRGADEHAARERVRKALEQRGLTNPGSSDMLDDKIKVIPSQLGEERLGLNDETYNYLAEKATSIIHIAWTVNFRLKLRSFVKDNIAGVRYLLDLALTAQRSRPPRFTYCSSTAAIINAPVNQTNKLPERISSDPSSASPLGYSRSKWVAEHICLSAHEQTRLHGRISVVRVGQLAGASASGIWNTKEAWPMMLSTASLIHCLPDLGSEPLDWLPVDLAAKAYLQTTNADIEGARMPVYHVLNPHQEPTWHQMLLWLQKKDKFDIVSPREWVQRLEQSDESEHSALKLLGLWKEAHAGGESEGDGEAKEDPRKQFDIQETSRRVEALRDVMPLDEEYVGKVWDWVRREVR</sequence>
<dbReference type="InterPro" id="IPR013120">
    <property type="entry name" value="FAR_NAD-bd"/>
</dbReference>
<dbReference type="InterPro" id="IPR000873">
    <property type="entry name" value="AMP-dep_synth/lig_dom"/>
</dbReference>
<dbReference type="SUPFAM" id="SSF56801">
    <property type="entry name" value="Acetyl-CoA synthetase-like"/>
    <property type="match status" value="1"/>
</dbReference>
<dbReference type="EMBL" id="GL532890">
    <property type="protein sequence ID" value="EFQ95211.1"/>
    <property type="molecule type" value="Genomic_DNA"/>
</dbReference>
<dbReference type="HOGENOM" id="CLU_002220_2_0_1"/>
<dbReference type="Pfam" id="PF23562">
    <property type="entry name" value="AMP-binding_C_3"/>
    <property type="match status" value="1"/>
</dbReference>
<evidence type="ECO:0000256" key="1">
    <source>
        <dbReference type="ARBA" id="ARBA00022450"/>
    </source>
</evidence>
<accession>E3RGE9</accession>
<protein>
    <recommendedName>
        <fullName evidence="4">Carrier domain-containing protein</fullName>
    </recommendedName>
</protein>